<dbReference type="InterPro" id="IPR020864">
    <property type="entry name" value="MACPF"/>
</dbReference>
<dbReference type="Gramene" id="KVI00531">
    <property type="protein sequence ID" value="KVI00531"/>
    <property type="gene ID" value="Ccrd_021219"/>
</dbReference>
<feature type="domain" description="MACPF" evidence="1">
    <location>
        <begin position="6"/>
        <end position="352"/>
    </location>
</feature>
<reference evidence="2 3" key="1">
    <citation type="journal article" date="2016" name="Sci. Rep.">
        <title>The genome sequence of the outbreeding globe artichoke constructed de novo incorporating a phase-aware low-pass sequencing strategy of F1 progeny.</title>
        <authorList>
            <person name="Scaglione D."/>
            <person name="Reyes-Chin-Wo S."/>
            <person name="Acquadro A."/>
            <person name="Froenicke L."/>
            <person name="Portis E."/>
            <person name="Beitel C."/>
            <person name="Tirone M."/>
            <person name="Mauro R."/>
            <person name="Lo Monaco A."/>
            <person name="Mauromicale G."/>
            <person name="Faccioli P."/>
            <person name="Cattivelli L."/>
            <person name="Rieseberg L."/>
            <person name="Michelmore R."/>
            <person name="Lanteri S."/>
        </authorList>
    </citation>
    <scope>NUCLEOTIDE SEQUENCE [LARGE SCALE GENOMIC DNA]</scope>
    <source>
        <strain evidence="2">2C</strain>
    </source>
</reference>
<dbReference type="InterPro" id="IPR044663">
    <property type="entry name" value="CAD1/NSL1-like"/>
</dbReference>
<evidence type="ECO:0000313" key="3">
    <source>
        <dbReference type="Proteomes" id="UP000243975"/>
    </source>
</evidence>
<keyword evidence="3" id="KW-1185">Reference proteome</keyword>
<evidence type="ECO:0000259" key="1">
    <source>
        <dbReference type="PROSITE" id="PS51412"/>
    </source>
</evidence>
<evidence type="ECO:0000313" key="2">
    <source>
        <dbReference type="EMBL" id="KVI00531.1"/>
    </source>
</evidence>
<dbReference type="OMA" id="NDCLAIH"/>
<dbReference type="GO" id="GO:0005886">
    <property type="term" value="C:plasma membrane"/>
    <property type="evidence" value="ECO:0007669"/>
    <property type="project" value="TreeGrafter"/>
</dbReference>
<comment type="caution">
    <text evidence="2">The sequence shown here is derived from an EMBL/GenBank/DDBJ whole genome shotgun (WGS) entry which is preliminary data.</text>
</comment>
<dbReference type="EMBL" id="LEKV01003381">
    <property type="protein sequence ID" value="KVI00531.1"/>
    <property type="molecule type" value="Genomic_DNA"/>
</dbReference>
<proteinExistence type="predicted"/>
<sequence length="621" mass="68834">MGSSSKEVGLRLKAAAEAAIAAVGLGYDVAEDLRLKYCKGKSPESRLIGIDDEQVRDIVIPGGILIQNVSKSINCDKGERMRFSSDVLSFQQSNRFDQQSQPVSLSGRIPTGQFNAAFEFTGSWQKDAANTKALAIDGVFITLYSITLEKSQMTLSDQVKNAVPSTWEPAALAKFIEKFGTHVIVGVKMGGKDVVYMKQQHSSTLPSDEVQRKLKDVAEKRFSGQRNDAPRKTRDLEPLERNDYGLIALDPAVECILYTHLAIGLTFCFVFLSIALLQDVTLFWRRRGGSYGKNLDHRTWCQTVQLEPEVISMSFVPITSLLSGIDGNGFLTHAINLYIRYKPPIEELQQFLEFQLPKQWAPEFGVLAVGPEGKQQNNASLQFRFLGPKLYVNTNQVDVGDKPVTGLRLYLEGKRNDCLAIHLQHLSSMPKSFNVTLGSYTNSATSYGDRRYHEKVQWKSFSHICTAPVESEDELAVVTGAEFEVSDTGLKRVLFLRLRFAKVVGATVVRQPEWDGSPVLSQKSGIVSTLMSTRFSSVQTPPPQPKDINVNSALPRGPPVSAHGKKLLKFVDTTELTRGPQDLPGYWVVSGARLMVDKSKISMRVKFSLLAVFSADDEISL</sequence>
<dbReference type="GO" id="GO:2000031">
    <property type="term" value="P:regulation of salicylic acid mediated signaling pathway"/>
    <property type="evidence" value="ECO:0007669"/>
    <property type="project" value="InterPro"/>
</dbReference>
<dbReference type="PANTHER" id="PTHR33199">
    <property type="entry name" value="MACPF DOMAIN-CONTAINING PROTEIN CAD1"/>
    <property type="match status" value="1"/>
</dbReference>
<dbReference type="GO" id="GO:0009626">
    <property type="term" value="P:plant-type hypersensitive response"/>
    <property type="evidence" value="ECO:0007669"/>
    <property type="project" value="TreeGrafter"/>
</dbReference>
<organism evidence="2 3">
    <name type="scientific">Cynara cardunculus var. scolymus</name>
    <name type="common">Globe artichoke</name>
    <name type="synonym">Cynara scolymus</name>
    <dbReference type="NCBI Taxonomy" id="59895"/>
    <lineage>
        <taxon>Eukaryota</taxon>
        <taxon>Viridiplantae</taxon>
        <taxon>Streptophyta</taxon>
        <taxon>Embryophyta</taxon>
        <taxon>Tracheophyta</taxon>
        <taxon>Spermatophyta</taxon>
        <taxon>Magnoliopsida</taxon>
        <taxon>eudicotyledons</taxon>
        <taxon>Gunneridae</taxon>
        <taxon>Pentapetalae</taxon>
        <taxon>asterids</taxon>
        <taxon>campanulids</taxon>
        <taxon>Asterales</taxon>
        <taxon>Asteraceae</taxon>
        <taxon>Carduoideae</taxon>
        <taxon>Cardueae</taxon>
        <taxon>Carduinae</taxon>
        <taxon>Cynara</taxon>
    </lineage>
</organism>
<gene>
    <name evidence="2" type="ORF">Ccrd_021219</name>
</gene>
<dbReference type="SMART" id="SM00457">
    <property type="entry name" value="MACPF"/>
    <property type="match status" value="1"/>
</dbReference>
<dbReference type="STRING" id="59895.A0A103Y144"/>
<name>A0A103Y144_CYNCS</name>
<dbReference type="Pfam" id="PF01823">
    <property type="entry name" value="MACPF"/>
    <property type="match status" value="2"/>
</dbReference>
<accession>A0A103Y144</accession>
<protein>
    <submittedName>
        <fullName evidence="2">Membrane attack complex component/perforin (MACPF) domain-containing protein</fullName>
    </submittedName>
</protein>
<dbReference type="AlphaFoldDB" id="A0A103Y144"/>
<dbReference type="PANTHER" id="PTHR33199:SF6">
    <property type="entry name" value="MACPF DOMAIN PROTEIN"/>
    <property type="match status" value="1"/>
</dbReference>
<dbReference type="PROSITE" id="PS51412">
    <property type="entry name" value="MACPF_2"/>
    <property type="match status" value="1"/>
</dbReference>
<dbReference type="Proteomes" id="UP000243975">
    <property type="component" value="Unassembled WGS sequence"/>
</dbReference>